<comment type="caution">
    <text evidence="2">The sequence shown here is derived from an EMBL/GenBank/DDBJ whole genome shotgun (WGS) entry which is preliminary data.</text>
</comment>
<dbReference type="AlphaFoldDB" id="A0A5B7K493"/>
<evidence type="ECO:0000313" key="3">
    <source>
        <dbReference type="Proteomes" id="UP000324222"/>
    </source>
</evidence>
<name>A0A5B7K493_PORTR</name>
<feature type="region of interest" description="Disordered" evidence="1">
    <location>
        <begin position="70"/>
        <end position="90"/>
    </location>
</feature>
<dbReference type="EMBL" id="VSRR010135698">
    <property type="protein sequence ID" value="MPD03333.1"/>
    <property type="molecule type" value="Genomic_DNA"/>
</dbReference>
<dbReference type="Proteomes" id="UP000324222">
    <property type="component" value="Unassembled WGS sequence"/>
</dbReference>
<evidence type="ECO:0000256" key="1">
    <source>
        <dbReference type="SAM" id="MobiDB-lite"/>
    </source>
</evidence>
<evidence type="ECO:0000313" key="2">
    <source>
        <dbReference type="EMBL" id="MPD03333.1"/>
    </source>
</evidence>
<protein>
    <submittedName>
        <fullName evidence="2">Uncharacterized protein</fullName>
    </submittedName>
</protein>
<sequence>MKNQEKPSPPSTRSSSQSLLQLALPHPLLTVLQLTLPPYPFFRPVKRADSATACPSSISSFFKSLKCANPTTADPSMSSDSVDDDLLSSSAHSAEDEEGLKCLLFLSLRRDII</sequence>
<proteinExistence type="predicted"/>
<accession>A0A5B7K493</accession>
<reference evidence="2 3" key="1">
    <citation type="submission" date="2019-05" db="EMBL/GenBank/DDBJ databases">
        <title>Another draft genome of Portunus trituberculatus and its Hox gene families provides insights of decapod evolution.</title>
        <authorList>
            <person name="Jeong J.-H."/>
            <person name="Song I."/>
            <person name="Kim S."/>
            <person name="Choi T."/>
            <person name="Kim D."/>
            <person name="Ryu S."/>
            <person name="Kim W."/>
        </authorList>
    </citation>
    <scope>NUCLEOTIDE SEQUENCE [LARGE SCALE GENOMIC DNA]</scope>
    <source>
        <tissue evidence="2">Muscle</tissue>
    </source>
</reference>
<organism evidence="2 3">
    <name type="scientific">Portunus trituberculatus</name>
    <name type="common">Swimming crab</name>
    <name type="synonym">Neptunus trituberculatus</name>
    <dbReference type="NCBI Taxonomy" id="210409"/>
    <lineage>
        <taxon>Eukaryota</taxon>
        <taxon>Metazoa</taxon>
        <taxon>Ecdysozoa</taxon>
        <taxon>Arthropoda</taxon>
        <taxon>Crustacea</taxon>
        <taxon>Multicrustacea</taxon>
        <taxon>Malacostraca</taxon>
        <taxon>Eumalacostraca</taxon>
        <taxon>Eucarida</taxon>
        <taxon>Decapoda</taxon>
        <taxon>Pleocyemata</taxon>
        <taxon>Brachyura</taxon>
        <taxon>Eubrachyura</taxon>
        <taxon>Portunoidea</taxon>
        <taxon>Portunidae</taxon>
        <taxon>Portuninae</taxon>
        <taxon>Portunus</taxon>
    </lineage>
</organism>
<keyword evidence="3" id="KW-1185">Reference proteome</keyword>
<gene>
    <name evidence="2" type="ORF">E2C01_098965</name>
</gene>